<feature type="compositionally biased region" description="Acidic residues" evidence="5">
    <location>
        <begin position="115"/>
        <end position="129"/>
    </location>
</feature>
<reference evidence="7 8" key="1">
    <citation type="journal article" date="2023" name="Plants (Basel)">
        <title>Bridging the Gap: Combining Genomics and Transcriptomics Approaches to Understand Stylosanthes scabra, an Orphan Legume from the Brazilian Caatinga.</title>
        <authorList>
            <person name="Ferreira-Neto J.R.C."/>
            <person name="da Silva M.D."/>
            <person name="Binneck E."/>
            <person name="de Melo N.F."/>
            <person name="da Silva R.H."/>
            <person name="de Melo A.L.T.M."/>
            <person name="Pandolfi V."/>
            <person name="Bustamante F.O."/>
            <person name="Brasileiro-Vidal A.C."/>
            <person name="Benko-Iseppon A.M."/>
        </authorList>
    </citation>
    <scope>NUCLEOTIDE SEQUENCE [LARGE SCALE GENOMIC DNA]</scope>
    <source>
        <tissue evidence="7">Leaves</tissue>
    </source>
</reference>
<evidence type="ECO:0000256" key="2">
    <source>
        <dbReference type="ARBA" id="ARBA00010979"/>
    </source>
</evidence>
<feature type="region of interest" description="Disordered" evidence="5">
    <location>
        <begin position="614"/>
        <end position="664"/>
    </location>
</feature>
<accession>A0ABU6YMT2</accession>
<dbReference type="Pfam" id="PF09368">
    <property type="entry name" value="Sas10"/>
    <property type="match status" value="1"/>
</dbReference>
<proteinExistence type="inferred from homology"/>
<name>A0ABU6YMT2_9FABA</name>
<feature type="region of interest" description="Disordered" evidence="5">
    <location>
        <begin position="187"/>
        <end position="210"/>
    </location>
</feature>
<dbReference type="Pfam" id="PF04000">
    <property type="entry name" value="Sas10_Utp3"/>
    <property type="match status" value="1"/>
</dbReference>
<keyword evidence="3" id="KW-0597">Phosphoprotein</keyword>
<keyword evidence="4" id="KW-0539">Nucleus</keyword>
<evidence type="ECO:0000256" key="3">
    <source>
        <dbReference type="ARBA" id="ARBA00022553"/>
    </source>
</evidence>
<evidence type="ECO:0000256" key="4">
    <source>
        <dbReference type="ARBA" id="ARBA00023242"/>
    </source>
</evidence>
<feature type="compositionally biased region" description="Acidic residues" evidence="5">
    <location>
        <begin position="538"/>
        <end position="554"/>
    </location>
</feature>
<evidence type="ECO:0000313" key="8">
    <source>
        <dbReference type="Proteomes" id="UP001341840"/>
    </source>
</evidence>
<feature type="compositionally biased region" description="Acidic residues" evidence="5">
    <location>
        <begin position="73"/>
        <end position="96"/>
    </location>
</feature>
<gene>
    <name evidence="7" type="ORF">PIB30_067023</name>
</gene>
<dbReference type="PANTHER" id="PTHR13237">
    <property type="entry name" value="SOMETHING ABOUT SILENCING PROTEIN 10-RELATED"/>
    <property type="match status" value="1"/>
</dbReference>
<evidence type="ECO:0000259" key="6">
    <source>
        <dbReference type="Pfam" id="PF09368"/>
    </source>
</evidence>
<evidence type="ECO:0000256" key="5">
    <source>
        <dbReference type="SAM" id="MobiDB-lite"/>
    </source>
</evidence>
<dbReference type="EMBL" id="JASCZI010242348">
    <property type="protein sequence ID" value="MED6210746.1"/>
    <property type="molecule type" value="Genomic_DNA"/>
</dbReference>
<protein>
    <recommendedName>
        <fullName evidence="6">Sas10 C-terminal domain-containing protein</fullName>
    </recommendedName>
</protein>
<comment type="caution">
    <text evidence="7">The sequence shown here is derived from an EMBL/GenBank/DDBJ whole genome shotgun (WGS) entry which is preliminary data.</text>
</comment>
<feature type="compositionally biased region" description="Basic and acidic residues" evidence="5">
    <location>
        <begin position="494"/>
        <end position="503"/>
    </location>
</feature>
<sequence length="664" mass="74892">MGKKGGEKSFPNKNKAIKNEKKSSRRFSSEDDMDDEIDAFNKERDFVPLGENSDDEESDEDDAVPVLDQGIGDSEDEDSDDDGEDEEEDDDDDADDDLSKMIRQRKYLRAKFGTGEDDMPDDEEEEDEDNKLTWGGKRFAHGAENRNFELQSSDDEDLKEEEKLALQQQKDKAKNYTMEDYGLADISEGKDDEMTLEDASDKGKGAVSSPDRDITLTVEDLNALSKEEQMNILHRSAPDLVGWLSELNDAHKQLEVEVNPFLSKVKRGELDMEGAVRYFELKQLLLLSYCQAITFYLLLKSEGQPVHDHPVMSRLEEIKNLLDQIKQLDTELPFELEDILKGNNGLETVRNNAPTTINSLTKEPFVSAESPEEMPKKSVEAQKFHSVEDNVQKSRKDKHQKDSIGVQSLEMLKVRASLEEKLKQKGLYSSIAPKPNGALKRSRPVNGRLETYDDFVDDTVDVKGAAGLVNGSNKVAQYLNANLKKPKVISGDDDLPKRDDIGERRRKHELRVLAGAGVHNEDDNGDDYDNEVGHPGSDDDANEEDDFDSGDSENEFYKQVEQQRAAKLAAKSQIYSRKSGVEPSMPETVEGKRHITSQMAKNRGLTRIRNKAKKNPRKNYKLKHQKALKKRQGQVQSIRKPTGPYGGEATGINPFVSRSIRFKD</sequence>
<evidence type="ECO:0000313" key="7">
    <source>
        <dbReference type="EMBL" id="MED6210746.1"/>
    </source>
</evidence>
<dbReference type="InterPro" id="IPR007146">
    <property type="entry name" value="Sas10/Utp3/C1D"/>
</dbReference>
<comment type="subcellular location">
    <subcellularLocation>
        <location evidence="1">Nucleus</location>
    </subcellularLocation>
</comment>
<keyword evidence="8" id="KW-1185">Reference proteome</keyword>
<feature type="domain" description="Sas10 C-terminal" evidence="6">
    <location>
        <begin position="590"/>
        <end position="662"/>
    </location>
</feature>
<organism evidence="7 8">
    <name type="scientific">Stylosanthes scabra</name>
    <dbReference type="NCBI Taxonomy" id="79078"/>
    <lineage>
        <taxon>Eukaryota</taxon>
        <taxon>Viridiplantae</taxon>
        <taxon>Streptophyta</taxon>
        <taxon>Embryophyta</taxon>
        <taxon>Tracheophyta</taxon>
        <taxon>Spermatophyta</taxon>
        <taxon>Magnoliopsida</taxon>
        <taxon>eudicotyledons</taxon>
        <taxon>Gunneridae</taxon>
        <taxon>Pentapetalae</taxon>
        <taxon>rosids</taxon>
        <taxon>fabids</taxon>
        <taxon>Fabales</taxon>
        <taxon>Fabaceae</taxon>
        <taxon>Papilionoideae</taxon>
        <taxon>50 kb inversion clade</taxon>
        <taxon>dalbergioids sensu lato</taxon>
        <taxon>Dalbergieae</taxon>
        <taxon>Pterocarpus clade</taxon>
        <taxon>Stylosanthes</taxon>
    </lineage>
</organism>
<feature type="compositionally biased region" description="Acidic residues" evidence="5">
    <location>
        <begin position="52"/>
        <end position="63"/>
    </location>
</feature>
<feature type="region of interest" description="Disordered" evidence="5">
    <location>
        <begin position="487"/>
        <end position="591"/>
    </location>
</feature>
<feature type="region of interest" description="Disordered" evidence="5">
    <location>
        <begin position="1"/>
        <end position="160"/>
    </location>
</feature>
<dbReference type="InterPro" id="IPR018972">
    <property type="entry name" value="Sas10_C_dom"/>
</dbReference>
<evidence type="ECO:0000256" key="1">
    <source>
        <dbReference type="ARBA" id="ARBA00004123"/>
    </source>
</evidence>
<feature type="compositionally biased region" description="Basic residues" evidence="5">
    <location>
        <begin position="614"/>
        <end position="632"/>
    </location>
</feature>
<dbReference type="Proteomes" id="UP001341840">
    <property type="component" value="Unassembled WGS sequence"/>
</dbReference>
<comment type="similarity">
    <text evidence="2">Belongs to the SAS10 family.</text>
</comment>
<dbReference type="PANTHER" id="PTHR13237:SF8">
    <property type="entry name" value="SOMETHING ABOUT SILENCING PROTEIN 10"/>
    <property type="match status" value="1"/>
</dbReference>